<evidence type="ECO:0000256" key="1">
    <source>
        <dbReference type="SAM" id="Coils"/>
    </source>
</evidence>
<reference evidence="2" key="1">
    <citation type="submission" date="2021-11" db="EMBL/GenBank/DDBJ databases">
        <authorList>
            <person name="Islam A."/>
            <person name="Islam S."/>
            <person name="Flora M.S."/>
            <person name="Rahman M."/>
            <person name="Ziaur R.M."/>
            <person name="Epstein J.H."/>
            <person name="Hassan M."/>
            <person name="Klassen M."/>
            <person name="Woodard K."/>
            <person name="Webb A."/>
            <person name="Webby R.J."/>
            <person name="El Zowalaty M.E."/>
        </authorList>
    </citation>
    <scope>NUCLEOTIDE SEQUENCE</scope>
    <source>
        <strain evidence="2">Pbs3</strain>
    </source>
</reference>
<accession>A0AAU9KN79</accession>
<keyword evidence="1" id="KW-0175">Coiled coil</keyword>
<sequence>MSREEKRLKHREVQRRFMKRKKEMLSDVKKSIGALEKQVAVLKLSSEQKILETENRTLQQEADTQKDVLVELLRSTCLRKSSKRSGGGKAATSTFYGAAVARHCVPNTS</sequence>
<dbReference type="AlphaFoldDB" id="A0AAU9KN79"/>
<name>A0AAU9KN79_9STRA</name>
<dbReference type="Proteomes" id="UP001160483">
    <property type="component" value="Unassembled WGS sequence"/>
</dbReference>
<evidence type="ECO:0000313" key="3">
    <source>
        <dbReference type="Proteomes" id="UP001160483"/>
    </source>
</evidence>
<comment type="caution">
    <text evidence="2">The sequence shown here is derived from an EMBL/GenBank/DDBJ whole genome shotgun (WGS) entry which is preliminary data.</text>
</comment>
<organism evidence="2 3">
    <name type="scientific">Peronospora belbahrii</name>
    <dbReference type="NCBI Taxonomy" id="622444"/>
    <lineage>
        <taxon>Eukaryota</taxon>
        <taxon>Sar</taxon>
        <taxon>Stramenopiles</taxon>
        <taxon>Oomycota</taxon>
        <taxon>Peronosporomycetes</taxon>
        <taxon>Peronosporales</taxon>
        <taxon>Peronosporaceae</taxon>
        <taxon>Peronospora</taxon>
    </lineage>
</organism>
<dbReference type="EMBL" id="CAKKTJ010000114">
    <property type="protein sequence ID" value="CAH0474755.1"/>
    <property type="molecule type" value="Genomic_DNA"/>
</dbReference>
<evidence type="ECO:0000313" key="2">
    <source>
        <dbReference type="EMBL" id="CAH0474755.1"/>
    </source>
</evidence>
<feature type="coiled-coil region" evidence="1">
    <location>
        <begin position="18"/>
        <end position="61"/>
    </location>
</feature>
<gene>
    <name evidence="2" type="ORF">PBS003_LOCUS1596</name>
</gene>
<proteinExistence type="predicted"/>
<protein>
    <recommendedName>
        <fullName evidence="4">BZIP domain-containing protein</fullName>
    </recommendedName>
</protein>
<evidence type="ECO:0008006" key="4">
    <source>
        <dbReference type="Google" id="ProtNLM"/>
    </source>
</evidence>